<protein>
    <submittedName>
        <fullName evidence="2">Uncharacterized protein</fullName>
    </submittedName>
</protein>
<dbReference type="STRING" id="1316194.A0A1Q5UFR3"/>
<dbReference type="Proteomes" id="UP000186955">
    <property type="component" value="Unassembled WGS sequence"/>
</dbReference>
<feature type="compositionally biased region" description="Basic residues" evidence="1">
    <location>
        <begin position="481"/>
        <end position="491"/>
    </location>
</feature>
<dbReference type="EMBL" id="MNBE01000286">
    <property type="protein sequence ID" value="OKP11320.1"/>
    <property type="molecule type" value="Genomic_DNA"/>
</dbReference>
<dbReference type="OrthoDB" id="4161595at2759"/>
<dbReference type="AlphaFoldDB" id="A0A1Q5UFR3"/>
<feature type="region of interest" description="Disordered" evidence="1">
    <location>
        <begin position="1"/>
        <end position="48"/>
    </location>
</feature>
<comment type="caution">
    <text evidence="2">The sequence shown here is derived from an EMBL/GenBank/DDBJ whole genome shotgun (WGS) entry which is preliminary data.</text>
</comment>
<name>A0A1Q5UFR3_9EURO</name>
<feature type="region of interest" description="Disordered" evidence="1">
    <location>
        <begin position="417"/>
        <end position="491"/>
    </location>
</feature>
<keyword evidence="3" id="KW-1185">Reference proteome</keyword>
<evidence type="ECO:0000313" key="3">
    <source>
        <dbReference type="Proteomes" id="UP000186955"/>
    </source>
</evidence>
<reference evidence="2 3" key="1">
    <citation type="submission" date="2016-10" db="EMBL/GenBank/DDBJ databases">
        <title>Genome sequence of the ascomycete fungus Penicillium subrubescens.</title>
        <authorList>
            <person name="De Vries R.P."/>
            <person name="Peng M."/>
            <person name="Dilokpimol A."/>
            <person name="Hilden K."/>
            <person name="Makela M.R."/>
            <person name="Grigoriev I."/>
            <person name="Riley R."/>
            <person name="Granchi Z."/>
        </authorList>
    </citation>
    <scope>NUCLEOTIDE SEQUENCE [LARGE SCALE GENOMIC DNA]</scope>
    <source>
        <strain evidence="2 3">CBS 132785</strain>
    </source>
</reference>
<evidence type="ECO:0000313" key="2">
    <source>
        <dbReference type="EMBL" id="OKP11320.1"/>
    </source>
</evidence>
<feature type="region of interest" description="Disordered" evidence="1">
    <location>
        <begin position="364"/>
        <end position="385"/>
    </location>
</feature>
<accession>A0A1Q5UFR3</accession>
<proteinExistence type="predicted"/>
<sequence>MSPPPWKGQLPGVPDSQVGSSDFSSQDFPWNQQPAFPTPESVDRHAPHEPMAMDRTMTRQGQENPFNHHAIIANSASESLSPESQGDLPITPNHIDGNMVMPPGRWVWRPMDSCQDSFQYQLPPISSLDFGQYLPDTWNPTTASQLPPFPCGGQPTSSPTPFDAAEFERLSGCIHDHSLPETASESLEPRPEENKDVDCEPHGFAPLCEFSRPCKMSPSPDGVHFRKIVSHLFGRNKASTKLFPDYVWVYYCRKHYQRARYRAEQWPFNQCELLLQSLDRMEEWGNVLFFELRLRRREALRADGQDERPTPTGLLRNGRRHPTAITAPVPEWLQREVGTEKSFHDIRQIVQRIRRYLTHLKREEDTKKTARGKPRGAATLSKDSKKLAHNAAYREKNSLVRFPDIEILPTFHPRALEEARQRASQKKRGNKDGGEGANDQEEPHAQEEYSEDEGEDINKNDRQGQRRKGMKLVTRVSAKGAIKKPAARKRK</sequence>
<feature type="compositionally biased region" description="Polar residues" evidence="1">
    <location>
        <begin position="17"/>
        <end position="35"/>
    </location>
</feature>
<gene>
    <name evidence="2" type="ORF">PENSUB_3157</name>
</gene>
<organism evidence="2 3">
    <name type="scientific">Penicillium subrubescens</name>
    <dbReference type="NCBI Taxonomy" id="1316194"/>
    <lineage>
        <taxon>Eukaryota</taxon>
        <taxon>Fungi</taxon>
        <taxon>Dikarya</taxon>
        <taxon>Ascomycota</taxon>
        <taxon>Pezizomycotina</taxon>
        <taxon>Eurotiomycetes</taxon>
        <taxon>Eurotiomycetidae</taxon>
        <taxon>Eurotiales</taxon>
        <taxon>Aspergillaceae</taxon>
        <taxon>Penicillium</taxon>
    </lineage>
</organism>
<evidence type="ECO:0000256" key="1">
    <source>
        <dbReference type="SAM" id="MobiDB-lite"/>
    </source>
</evidence>